<accession>A0ABD1YFQ1</accession>
<proteinExistence type="predicted"/>
<protein>
    <recommendedName>
        <fullName evidence="3">Reverse transcriptase</fullName>
    </recommendedName>
</protein>
<name>A0ABD1YFQ1_9MARC</name>
<comment type="caution">
    <text evidence="1">The sequence shown here is derived from an EMBL/GenBank/DDBJ whole genome shotgun (WGS) entry which is preliminary data.</text>
</comment>
<dbReference type="AlphaFoldDB" id="A0ABD1YFQ1"/>
<reference evidence="1 2" key="1">
    <citation type="submission" date="2024-09" db="EMBL/GenBank/DDBJ databases">
        <title>Chromosome-scale assembly of Riccia fluitans.</title>
        <authorList>
            <person name="Paukszto L."/>
            <person name="Sawicki J."/>
            <person name="Karawczyk K."/>
            <person name="Piernik-Szablinska J."/>
            <person name="Szczecinska M."/>
            <person name="Mazdziarz M."/>
        </authorList>
    </citation>
    <scope>NUCLEOTIDE SEQUENCE [LARGE SCALE GENOMIC DNA]</scope>
    <source>
        <strain evidence="1">Rf_01</strain>
        <tissue evidence="1">Aerial parts of the thallus</tissue>
    </source>
</reference>
<dbReference type="EMBL" id="JBHFFA010000005">
    <property type="protein sequence ID" value="KAL2624349.1"/>
    <property type="molecule type" value="Genomic_DNA"/>
</dbReference>
<evidence type="ECO:0000313" key="1">
    <source>
        <dbReference type="EMBL" id="KAL2624349.1"/>
    </source>
</evidence>
<keyword evidence="2" id="KW-1185">Reference proteome</keyword>
<sequence length="76" mass="8513">IGSDMVKDLIFTYDVVLLADNLEDLQKHLNILEKFCEHIQMPVNLVKTTFITVGTKKKASFSSLGHLLIVPLARST</sequence>
<gene>
    <name evidence="1" type="ORF">R1flu_008594</name>
</gene>
<evidence type="ECO:0000313" key="2">
    <source>
        <dbReference type="Proteomes" id="UP001605036"/>
    </source>
</evidence>
<evidence type="ECO:0008006" key="3">
    <source>
        <dbReference type="Google" id="ProtNLM"/>
    </source>
</evidence>
<feature type="non-terminal residue" evidence="1">
    <location>
        <position position="1"/>
    </location>
</feature>
<organism evidence="1 2">
    <name type="scientific">Riccia fluitans</name>
    <dbReference type="NCBI Taxonomy" id="41844"/>
    <lineage>
        <taxon>Eukaryota</taxon>
        <taxon>Viridiplantae</taxon>
        <taxon>Streptophyta</taxon>
        <taxon>Embryophyta</taxon>
        <taxon>Marchantiophyta</taxon>
        <taxon>Marchantiopsida</taxon>
        <taxon>Marchantiidae</taxon>
        <taxon>Marchantiales</taxon>
        <taxon>Ricciaceae</taxon>
        <taxon>Riccia</taxon>
    </lineage>
</organism>
<dbReference type="Proteomes" id="UP001605036">
    <property type="component" value="Unassembled WGS sequence"/>
</dbReference>